<dbReference type="EMBL" id="SACR01000009">
    <property type="protein sequence ID" value="RVU42860.1"/>
    <property type="molecule type" value="Genomic_DNA"/>
</dbReference>
<name>A0A437R7U3_9BURK</name>
<dbReference type="SUPFAM" id="SSF52540">
    <property type="entry name" value="P-loop containing nucleoside triphosphate hydrolases"/>
    <property type="match status" value="1"/>
</dbReference>
<feature type="transmembrane region" description="Helical" evidence="1">
    <location>
        <begin position="12"/>
        <end position="31"/>
    </location>
</feature>
<dbReference type="RefSeq" id="WP_128230819.1">
    <property type="nucleotide sequence ID" value="NZ_SACR01000009.1"/>
</dbReference>
<evidence type="ECO:0000256" key="1">
    <source>
        <dbReference type="SAM" id="Phobius"/>
    </source>
</evidence>
<feature type="domain" description="TraD/TraG TraM recognition site" evidence="2">
    <location>
        <begin position="496"/>
        <end position="625"/>
    </location>
</feature>
<dbReference type="OrthoDB" id="7817736at2"/>
<dbReference type="PANTHER" id="PTHR30121">
    <property type="entry name" value="UNCHARACTERIZED PROTEIN YJGR-RELATED"/>
    <property type="match status" value="1"/>
</dbReference>
<accession>A0A437R7U3</accession>
<dbReference type="PANTHER" id="PTHR30121:SF6">
    <property type="entry name" value="SLR6007 PROTEIN"/>
    <property type="match status" value="1"/>
</dbReference>
<gene>
    <name evidence="3" type="primary">traD</name>
    <name evidence="3" type="ORF">EOE66_21540</name>
</gene>
<reference evidence="3 4" key="1">
    <citation type="submission" date="2019-01" db="EMBL/GenBank/DDBJ databases">
        <authorList>
            <person name="Chen W.-M."/>
        </authorList>
    </citation>
    <scope>NUCLEOTIDE SEQUENCE [LARGE SCALE GENOMIC DNA]</scope>
    <source>
        <strain evidence="3 4">KYPY4</strain>
    </source>
</reference>
<keyword evidence="1" id="KW-0472">Membrane</keyword>
<comment type="caution">
    <text evidence="3">The sequence shown here is derived from an EMBL/GenBank/DDBJ whole genome shotgun (WGS) entry which is preliminary data.</text>
</comment>
<organism evidence="3 4">
    <name type="scientific">Rubrivivax rivuli</name>
    <dbReference type="NCBI Taxonomy" id="1862385"/>
    <lineage>
        <taxon>Bacteria</taxon>
        <taxon>Pseudomonadati</taxon>
        <taxon>Pseudomonadota</taxon>
        <taxon>Betaproteobacteria</taxon>
        <taxon>Burkholderiales</taxon>
        <taxon>Sphaerotilaceae</taxon>
        <taxon>Rubrivivax</taxon>
    </lineage>
</organism>
<dbReference type="NCBIfam" id="TIGR03743">
    <property type="entry name" value="SXT_TraD"/>
    <property type="match status" value="1"/>
</dbReference>
<proteinExistence type="predicted"/>
<dbReference type="InterPro" id="IPR032689">
    <property type="entry name" value="TraG-D_C"/>
</dbReference>
<feature type="transmembrane region" description="Helical" evidence="1">
    <location>
        <begin position="37"/>
        <end position="59"/>
    </location>
</feature>
<dbReference type="Gene3D" id="3.40.50.300">
    <property type="entry name" value="P-loop containing nucleotide triphosphate hydrolases"/>
    <property type="match status" value="2"/>
</dbReference>
<dbReference type="Pfam" id="PF12696">
    <property type="entry name" value="TraG-D_C"/>
    <property type="match status" value="1"/>
</dbReference>
<dbReference type="InterPro" id="IPR051162">
    <property type="entry name" value="T4SS_component"/>
</dbReference>
<evidence type="ECO:0000313" key="4">
    <source>
        <dbReference type="Proteomes" id="UP000285575"/>
    </source>
</evidence>
<evidence type="ECO:0000313" key="3">
    <source>
        <dbReference type="EMBL" id="RVU42860.1"/>
    </source>
</evidence>
<keyword evidence="4" id="KW-1185">Reference proteome</keyword>
<sequence length="689" mass="76712">MSSGPIDNVFRPPYEWATVVAALLVAGAVLARPAMFLMTPLQACAAAVAMVLLASWRLLQARRVQRFRRAVRELEPYALRPTEVPWSKTSVFLGRGFYWTARHTQRMTLLAQPENEHLREPTRLYKWARSLERKPDAPAWLTRWTTRDHPLNPVRPLPPVGGNPALHGVEIDEEEIHTALAELNNHMMVYGTTRVGKTRLAQILIEQDIARGDVVIVFDPKGDVDLLLGMYASAVRHGRAAEFQLFHLGFPEISSRYNPIGNFEQITEVATRATGPLPAEGQSAAFKAFAWRYVNVIARAMAAVGERPDFRKIYAYGVSIDALAKRYFTYWLDRNVPGWKDKFDPFPTKEQKDLVQKAEKNGRDIELLLLAQFFKTSGYQDAIFDAIASVLANDRTYFEKLVNSLYPLLEKLTTGKVADLISPEYDNTEDPRPLLDWMSVINRGGIVYCGFDALTIRDVAEAVSASMLADLTSVFGRIYKHGSTYGMSTGEGMRRIRLHADELNELIGPEFVQAANKGGGAGLFITGYSQTAQDIEAKVGSTAKAEQIGGNLNSIVMLRVKNIATAERVTDQLEQVRVFTRLQASGVSDTNDPTEMADFASRNEDRIATEKVPMLDPAWLMKLPKGQAFALLEGGKLVKIRIPLPLPASEEGVPGTWRDMLTEMRLTYANYVAMNPDEGLTVEGSGNGF</sequence>
<dbReference type="CDD" id="cd01127">
    <property type="entry name" value="TrwB_TraG_TraD_VirD4"/>
    <property type="match status" value="1"/>
</dbReference>
<dbReference type="AlphaFoldDB" id="A0A437R7U3"/>
<evidence type="ECO:0000259" key="2">
    <source>
        <dbReference type="Pfam" id="PF12696"/>
    </source>
</evidence>
<protein>
    <submittedName>
        <fullName evidence="3">Type IV conjugative transfer system coupling protein TraD</fullName>
    </submittedName>
</protein>
<dbReference type="InterPro" id="IPR022458">
    <property type="entry name" value="Conjugative_coupling_TraG/TraD"/>
</dbReference>
<keyword evidence="1" id="KW-0812">Transmembrane</keyword>
<dbReference type="NCBIfam" id="TIGR03754">
    <property type="entry name" value="conj_TOL_TraD"/>
    <property type="match status" value="1"/>
</dbReference>
<dbReference type="InterPro" id="IPR022503">
    <property type="entry name" value="Conj_coupling_TraG/TraD_PFGI-1"/>
</dbReference>
<dbReference type="InterPro" id="IPR027417">
    <property type="entry name" value="P-loop_NTPase"/>
</dbReference>
<keyword evidence="1" id="KW-1133">Transmembrane helix</keyword>
<dbReference type="Proteomes" id="UP000285575">
    <property type="component" value="Unassembled WGS sequence"/>
</dbReference>